<evidence type="ECO:0000313" key="2">
    <source>
        <dbReference type="Proteomes" id="UP000050794"/>
    </source>
</evidence>
<proteinExistence type="predicted"/>
<evidence type="ECO:0000313" key="1">
    <source>
        <dbReference type="EMBL" id="VDM49838.1"/>
    </source>
</evidence>
<gene>
    <name evidence="1" type="ORF">TCNE_LOCUS18517</name>
</gene>
<dbReference type="Proteomes" id="UP000050794">
    <property type="component" value="Unassembled WGS sequence"/>
</dbReference>
<evidence type="ECO:0000313" key="3">
    <source>
        <dbReference type="WBParaSite" id="TCNE_0001852101-mRNA-1"/>
    </source>
</evidence>
<dbReference type="EMBL" id="UYWY01025624">
    <property type="protein sequence ID" value="VDM49838.1"/>
    <property type="molecule type" value="Genomic_DNA"/>
</dbReference>
<dbReference type="WBParaSite" id="TCNE_0001852101-mRNA-1">
    <property type="protein sequence ID" value="TCNE_0001852101-mRNA-1"/>
    <property type="gene ID" value="TCNE_0001852101"/>
</dbReference>
<dbReference type="AlphaFoldDB" id="A0A183VCP7"/>
<keyword evidence="2" id="KW-1185">Reference proteome</keyword>
<reference evidence="3" key="1">
    <citation type="submission" date="2016-06" db="UniProtKB">
        <authorList>
            <consortium name="WormBaseParasite"/>
        </authorList>
    </citation>
    <scope>IDENTIFICATION</scope>
</reference>
<sequence>MTPAKAMHLEFKTPAEAMHLDFMTPAKAMHLDFMTPAKAMHLDFMTPAKVVHLIWHNDIFSIGPCCYRPKEDTVSDSSQVFVIYHPNGRSARFTLRYIREP</sequence>
<reference evidence="1 2" key="2">
    <citation type="submission" date="2018-11" db="EMBL/GenBank/DDBJ databases">
        <authorList>
            <consortium name="Pathogen Informatics"/>
        </authorList>
    </citation>
    <scope>NUCLEOTIDE SEQUENCE [LARGE SCALE GENOMIC DNA]</scope>
</reference>
<name>A0A183VCP7_TOXCA</name>
<accession>A0A183VCP7</accession>
<protein>
    <submittedName>
        <fullName evidence="3">SoxZ domain-containing protein</fullName>
    </submittedName>
</protein>
<organism evidence="2 3">
    <name type="scientific">Toxocara canis</name>
    <name type="common">Canine roundworm</name>
    <dbReference type="NCBI Taxonomy" id="6265"/>
    <lineage>
        <taxon>Eukaryota</taxon>
        <taxon>Metazoa</taxon>
        <taxon>Ecdysozoa</taxon>
        <taxon>Nematoda</taxon>
        <taxon>Chromadorea</taxon>
        <taxon>Rhabditida</taxon>
        <taxon>Spirurina</taxon>
        <taxon>Ascaridomorpha</taxon>
        <taxon>Ascaridoidea</taxon>
        <taxon>Toxocaridae</taxon>
        <taxon>Toxocara</taxon>
    </lineage>
</organism>